<keyword evidence="3" id="KW-0843">Virulence</keyword>
<evidence type="ECO:0000313" key="7">
    <source>
        <dbReference type="EMBL" id="QHB31002.1"/>
    </source>
</evidence>
<sequence length="488" mass="52561">MSDAIGFKTAILNDWPVMMADNSSALSPIKMPDWRGIAGLPASLNTNTSSPKITQQNAQGALDRLLTSLPRAGLAEEGRNRFSLDRPDSMDMQLIMSMAGNLNIGLFSHLCKSIGKQMERATDVQAFLRDKRVSEYQKQIDKAVEQADKAKKAGVFNAVFDWIIGAAEVVYGAFKIAEGVLTGDPVAMTSGVAYLAAGTAGLVKAAAETAMLLGASKEKCQEVIDVAGKVQLGFECFAMAIDLFQAGRAINAARAVTQGAGDVLKKGGGEALTDAIKRGATEEIEQLAGQFGKDVSQQVSRDISMKTMEIEMVEATEMASAAAKQAAKAEMTLVRNITKSFTHEGIEKLVSGVTKKLAQDAIKKGVTLTTEELSQQCTKAILKKSVTTILKDISTSPLLIIQKCSSAAVQINNGQLSVQNAGLQKEIQKLILDQDFTQFMDEWVERNKQHQLKQLKETSQDAQDSLTKLNDNIRQNGMLQVGIAKSLI</sequence>
<keyword evidence="5" id="KW-0175">Coiled coil</keyword>
<keyword evidence="2" id="KW-0472">Membrane</keyword>
<protein>
    <submittedName>
        <fullName evidence="7">Pathogenicity island 2 effector protein SseC</fullName>
    </submittedName>
</protein>
<dbReference type="Proteomes" id="UP000464402">
    <property type="component" value="Chromosome"/>
</dbReference>
<dbReference type="GO" id="GO:0033644">
    <property type="term" value="C:host cell membrane"/>
    <property type="evidence" value="ECO:0007669"/>
    <property type="project" value="UniProtKB-SubCell"/>
</dbReference>
<evidence type="ECO:0000256" key="3">
    <source>
        <dbReference type="ARBA" id="ARBA00023026"/>
    </source>
</evidence>
<evidence type="ECO:0000256" key="1">
    <source>
        <dbReference type="ARBA" id="ARBA00004301"/>
    </source>
</evidence>
<keyword evidence="8" id="KW-1185">Reference proteome</keyword>
<name>A0A857EW65_9GAMM</name>
<evidence type="ECO:0000256" key="2">
    <source>
        <dbReference type="ARBA" id="ARBA00022870"/>
    </source>
</evidence>
<feature type="coiled-coil region" evidence="5">
    <location>
        <begin position="445"/>
        <end position="472"/>
    </location>
</feature>
<evidence type="ECO:0000256" key="5">
    <source>
        <dbReference type="SAM" id="Coils"/>
    </source>
</evidence>
<comment type="subcellular location">
    <subcellularLocation>
        <location evidence="1">Host membrane</location>
        <topology evidence="1">Multi-pass membrane protein</topology>
    </subcellularLocation>
</comment>
<dbReference type="Pfam" id="PF04888">
    <property type="entry name" value="SseC"/>
    <property type="match status" value="1"/>
</dbReference>
<dbReference type="EMBL" id="CP043727">
    <property type="protein sequence ID" value="QHB31002.1"/>
    <property type="molecule type" value="Genomic_DNA"/>
</dbReference>
<dbReference type="RefSeq" id="WP_159677095.1">
    <property type="nucleotide sequence ID" value="NZ_CP043727.1"/>
</dbReference>
<comment type="similarity">
    <text evidence="4">Belongs to the SctE/SipB/YopB family.</text>
</comment>
<evidence type="ECO:0000259" key="6">
    <source>
        <dbReference type="Pfam" id="PF04888"/>
    </source>
</evidence>
<gene>
    <name evidence="7" type="ORF">F0T03_01485</name>
</gene>
<keyword evidence="2" id="KW-1043">Host membrane</keyword>
<dbReference type="KEGG" id="yca:F0T03_01485"/>
<evidence type="ECO:0000256" key="4">
    <source>
        <dbReference type="ARBA" id="ARBA00035640"/>
    </source>
</evidence>
<dbReference type="AlphaFoldDB" id="A0A857EW65"/>
<feature type="domain" description="Translocator protein BipB-like C-terminal" evidence="6">
    <location>
        <begin position="98"/>
        <end position="484"/>
    </location>
</feature>
<dbReference type="InterPro" id="IPR006972">
    <property type="entry name" value="BipB-like_C"/>
</dbReference>
<proteinExistence type="inferred from homology"/>
<evidence type="ECO:0000313" key="8">
    <source>
        <dbReference type="Proteomes" id="UP000464402"/>
    </source>
</evidence>
<accession>A0A857EW65</accession>
<reference evidence="8" key="1">
    <citation type="submission" date="2019-09" db="EMBL/GenBank/DDBJ databases">
        <title>Yersinia canariae sp. nov., isolated from a human yersiniosis case.</title>
        <authorList>
            <person name="Nguyen S.V."/>
            <person name="Greig D."/>
            <person name="Hurley D."/>
            <person name="Cao Y."/>
            <person name="McCabe E."/>
            <person name="Mitchell M."/>
            <person name="Jenkins C."/>
            <person name="Fanning S."/>
        </authorList>
    </citation>
    <scope>NUCLEOTIDE SEQUENCE [LARGE SCALE GENOMIC DNA]</scope>
    <source>
        <strain evidence="8">NCTC 14382</strain>
    </source>
</reference>
<organism evidence="7 8">
    <name type="scientific">Yersinia canariae</name>
    <dbReference type="NCBI Taxonomy" id="2607663"/>
    <lineage>
        <taxon>Bacteria</taxon>
        <taxon>Pseudomonadati</taxon>
        <taxon>Pseudomonadota</taxon>
        <taxon>Gammaproteobacteria</taxon>
        <taxon>Enterobacterales</taxon>
        <taxon>Yersiniaceae</taxon>
        <taxon>Yersinia</taxon>
    </lineage>
</organism>